<dbReference type="Proteomes" id="UP000613160">
    <property type="component" value="Unassembled WGS sequence"/>
</dbReference>
<gene>
    <name evidence="2" type="ORF">GCM10011335_12140</name>
</gene>
<evidence type="ECO:0000256" key="1">
    <source>
        <dbReference type="ARBA" id="ARBA00022729"/>
    </source>
</evidence>
<name>A0A917D7D4_9HYPH</name>
<keyword evidence="1" id="KW-0732">Signal</keyword>
<organism evidence="2 3">
    <name type="scientific">Aureimonas glaciei</name>
    <dbReference type="NCBI Taxonomy" id="1776957"/>
    <lineage>
        <taxon>Bacteria</taxon>
        <taxon>Pseudomonadati</taxon>
        <taxon>Pseudomonadota</taxon>
        <taxon>Alphaproteobacteria</taxon>
        <taxon>Hyphomicrobiales</taxon>
        <taxon>Aurantimonadaceae</taxon>
        <taxon>Aureimonas</taxon>
    </lineage>
</organism>
<proteinExistence type="predicted"/>
<sequence>MSTLLTRRSLLHSAAAVAGAGVLGLATPGIVRAQEARDFRLGIITPNGHPWNLAAAKVGERLKAETNGRLSLTLFPSGQLGNEAAMLQQMQSGALDLGWIMTAELGSRVPSIAAINAPWIVDSTAKVAKLVRDPLALSLLDVLPRETGTMGLAYGITTMRVVFSARPIEGLEDLKGMKLRINTTPAYRDFYGLLGATPTPIPTPAVFDAMSNGQVDGLEADLDLSWNQRFDKVSKTMLRMNAIFMPCVALVSGRVWKTLDPADQELLTRLTREALSAQIDETVVNEPKLVESFSAAGIPIKDVKVADADAVIAQYDAIWQPKAPALADLRKLGATL</sequence>
<evidence type="ECO:0000313" key="3">
    <source>
        <dbReference type="Proteomes" id="UP000613160"/>
    </source>
</evidence>
<evidence type="ECO:0000313" key="2">
    <source>
        <dbReference type="EMBL" id="GGD10801.1"/>
    </source>
</evidence>
<dbReference type="InterPro" id="IPR038404">
    <property type="entry name" value="TRAP_DctP_sf"/>
</dbReference>
<dbReference type="PANTHER" id="PTHR33376">
    <property type="match status" value="1"/>
</dbReference>
<dbReference type="CDD" id="cd13603">
    <property type="entry name" value="PBP2_TRAP_Siap_TeaA_like"/>
    <property type="match status" value="1"/>
</dbReference>
<reference evidence="2" key="1">
    <citation type="journal article" date="2014" name="Int. J. Syst. Evol. Microbiol.">
        <title>Complete genome sequence of Corynebacterium casei LMG S-19264T (=DSM 44701T), isolated from a smear-ripened cheese.</title>
        <authorList>
            <consortium name="US DOE Joint Genome Institute (JGI-PGF)"/>
            <person name="Walter F."/>
            <person name="Albersmeier A."/>
            <person name="Kalinowski J."/>
            <person name="Ruckert C."/>
        </authorList>
    </citation>
    <scope>NUCLEOTIDE SEQUENCE</scope>
    <source>
        <strain evidence="2">CGMCC 1.15493</strain>
    </source>
</reference>
<reference evidence="2" key="2">
    <citation type="submission" date="2020-09" db="EMBL/GenBank/DDBJ databases">
        <authorList>
            <person name="Sun Q."/>
            <person name="Zhou Y."/>
        </authorList>
    </citation>
    <scope>NUCLEOTIDE SEQUENCE</scope>
    <source>
        <strain evidence="2">CGMCC 1.15493</strain>
    </source>
</reference>
<comment type="caution">
    <text evidence="2">The sequence shown here is derived from an EMBL/GenBank/DDBJ whole genome shotgun (WGS) entry which is preliminary data.</text>
</comment>
<dbReference type="EMBL" id="BMJJ01000002">
    <property type="protein sequence ID" value="GGD10801.1"/>
    <property type="molecule type" value="Genomic_DNA"/>
</dbReference>
<dbReference type="PROSITE" id="PS51318">
    <property type="entry name" value="TAT"/>
    <property type="match status" value="1"/>
</dbReference>
<dbReference type="AlphaFoldDB" id="A0A917D7D4"/>
<dbReference type="NCBIfam" id="NF037995">
    <property type="entry name" value="TRAP_S1"/>
    <property type="match status" value="1"/>
</dbReference>
<accession>A0A917D7D4</accession>
<dbReference type="RefSeq" id="WP_188849670.1">
    <property type="nucleotide sequence ID" value="NZ_BMJJ01000002.1"/>
</dbReference>
<dbReference type="PANTHER" id="PTHR33376:SF2">
    <property type="entry name" value="DICARBOXYLATE-BINDING PERIPLASMIC PROTEIN"/>
    <property type="match status" value="1"/>
</dbReference>
<dbReference type="Pfam" id="PF03480">
    <property type="entry name" value="DctP"/>
    <property type="match status" value="1"/>
</dbReference>
<dbReference type="GO" id="GO:0055085">
    <property type="term" value="P:transmembrane transport"/>
    <property type="evidence" value="ECO:0007669"/>
    <property type="project" value="InterPro"/>
</dbReference>
<dbReference type="InterPro" id="IPR018389">
    <property type="entry name" value="DctP_fam"/>
</dbReference>
<dbReference type="InterPro" id="IPR006311">
    <property type="entry name" value="TAT_signal"/>
</dbReference>
<dbReference type="GO" id="GO:0030246">
    <property type="term" value="F:carbohydrate binding"/>
    <property type="evidence" value="ECO:0007669"/>
    <property type="project" value="TreeGrafter"/>
</dbReference>
<protein>
    <submittedName>
        <fullName evidence="2">C4-dicarboxylate ABC transporter permease</fullName>
    </submittedName>
</protein>
<keyword evidence="3" id="KW-1185">Reference proteome</keyword>
<dbReference type="Gene3D" id="3.40.190.170">
    <property type="entry name" value="Bacterial extracellular solute-binding protein, family 7"/>
    <property type="match status" value="1"/>
</dbReference>